<keyword evidence="4" id="KW-0963">Cytoplasm</keyword>
<dbReference type="InterPro" id="IPR036140">
    <property type="entry name" value="PFN_sf"/>
</dbReference>
<comment type="subcellular location">
    <subcellularLocation>
        <location evidence="1">Cytoplasm</location>
        <location evidence="1">Cytoskeleton</location>
    </subcellularLocation>
</comment>
<gene>
    <name evidence="8" type="ORF">OFUS_LOCUS2069</name>
</gene>
<evidence type="ECO:0000256" key="1">
    <source>
        <dbReference type="ARBA" id="ARBA00004245"/>
    </source>
</evidence>
<dbReference type="SMART" id="SM00392">
    <property type="entry name" value="PROF"/>
    <property type="match status" value="1"/>
</dbReference>
<dbReference type="GO" id="GO:0005856">
    <property type="term" value="C:cytoskeleton"/>
    <property type="evidence" value="ECO:0007669"/>
    <property type="project" value="UniProtKB-SubCell"/>
</dbReference>
<dbReference type="InterPro" id="IPR048278">
    <property type="entry name" value="PFN"/>
</dbReference>
<name>A0A8S4N1S7_OWEFU</name>
<evidence type="ECO:0000256" key="3">
    <source>
        <dbReference type="ARBA" id="ARBA00011583"/>
    </source>
</evidence>
<dbReference type="Proteomes" id="UP000749559">
    <property type="component" value="Unassembled WGS sequence"/>
</dbReference>
<reference evidence="8" key="1">
    <citation type="submission" date="2022-03" db="EMBL/GenBank/DDBJ databases">
        <authorList>
            <person name="Martin C."/>
        </authorList>
    </citation>
    <scope>NUCLEOTIDE SEQUENCE</scope>
</reference>
<comment type="similarity">
    <text evidence="2 7">Belongs to the profilin family.</text>
</comment>
<dbReference type="GO" id="GO:0003785">
    <property type="term" value="F:actin monomer binding"/>
    <property type="evidence" value="ECO:0007669"/>
    <property type="project" value="TreeGrafter"/>
</dbReference>
<dbReference type="AlphaFoldDB" id="A0A8S4N1S7"/>
<dbReference type="GO" id="GO:0005938">
    <property type="term" value="C:cell cortex"/>
    <property type="evidence" value="ECO:0007669"/>
    <property type="project" value="TreeGrafter"/>
</dbReference>
<keyword evidence="9" id="KW-1185">Reference proteome</keyword>
<comment type="caution">
    <text evidence="8">The sequence shown here is derived from an EMBL/GenBank/DDBJ whole genome shotgun (WGS) entry which is preliminary data.</text>
</comment>
<comment type="subunit">
    <text evidence="3">Occurs in many kinds of cells as a complex with monomeric actin in a 1:1 ratio.</text>
</comment>
<protein>
    <recommendedName>
        <fullName evidence="7">Profilin</fullName>
    </recommendedName>
</protein>
<dbReference type="EMBL" id="CAIIXF020000001">
    <property type="protein sequence ID" value="CAH1774648.1"/>
    <property type="molecule type" value="Genomic_DNA"/>
</dbReference>
<evidence type="ECO:0000256" key="5">
    <source>
        <dbReference type="ARBA" id="ARBA00023203"/>
    </source>
</evidence>
<keyword evidence="6" id="KW-0206">Cytoskeleton</keyword>
<dbReference type="OrthoDB" id="421374at2759"/>
<evidence type="ECO:0000256" key="6">
    <source>
        <dbReference type="ARBA" id="ARBA00023212"/>
    </source>
</evidence>
<organism evidence="8 9">
    <name type="scientific">Owenia fusiformis</name>
    <name type="common">Polychaete worm</name>
    <dbReference type="NCBI Taxonomy" id="6347"/>
    <lineage>
        <taxon>Eukaryota</taxon>
        <taxon>Metazoa</taxon>
        <taxon>Spiralia</taxon>
        <taxon>Lophotrochozoa</taxon>
        <taxon>Annelida</taxon>
        <taxon>Polychaeta</taxon>
        <taxon>Sedentaria</taxon>
        <taxon>Canalipalpata</taxon>
        <taxon>Sabellida</taxon>
        <taxon>Oweniida</taxon>
        <taxon>Oweniidae</taxon>
        <taxon>Owenia</taxon>
    </lineage>
</organism>
<accession>A0A8S4N1S7</accession>
<dbReference type="InterPro" id="IPR005455">
    <property type="entry name" value="PFN_euk"/>
</dbReference>
<dbReference type="Pfam" id="PF00235">
    <property type="entry name" value="Profilin"/>
    <property type="match status" value="1"/>
</dbReference>
<evidence type="ECO:0000256" key="7">
    <source>
        <dbReference type="RuleBase" id="RU003909"/>
    </source>
</evidence>
<keyword evidence="5 7" id="KW-0009">Actin-binding</keyword>
<proteinExistence type="inferred from homology"/>
<dbReference type="Gene3D" id="3.30.450.30">
    <property type="entry name" value="Dynein light chain 2a, cytoplasmic"/>
    <property type="match status" value="1"/>
</dbReference>
<dbReference type="PANTHER" id="PTHR11604">
    <property type="entry name" value="PROFILIN"/>
    <property type="match status" value="1"/>
</dbReference>
<dbReference type="SUPFAM" id="SSF55770">
    <property type="entry name" value="Profilin (actin-binding protein)"/>
    <property type="match status" value="1"/>
</dbReference>
<dbReference type="PRINTS" id="PR00392">
    <property type="entry name" value="PROFILIN"/>
</dbReference>
<evidence type="ECO:0000313" key="9">
    <source>
        <dbReference type="Proteomes" id="UP000749559"/>
    </source>
</evidence>
<sequence>MDQRLHGEIITRKTMKNVQADLPKKPKEETTSTNNGAAFVTEYEIPDMNRENDFRYVQSWESYITDILLGSAIIDKAAIYDLEGFRLAATDNFFLSAEEFLDILDKFRWPDKAYKDGVTVFDKHYKVVMADGLHGILAKTGVPGLLQGLSLCKTRKLLVVAIHKDNNKLEKCNQVVMELGDFFIQKGL</sequence>
<evidence type="ECO:0000256" key="4">
    <source>
        <dbReference type="ARBA" id="ARBA00022490"/>
    </source>
</evidence>
<evidence type="ECO:0000256" key="2">
    <source>
        <dbReference type="ARBA" id="ARBA00010058"/>
    </source>
</evidence>
<evidence type="ECO:0000313" key="8">
    <source>
        <dbReference type="EMBL" id="CAH1774648.1"/>
    </source>
</evidence>
<dbReference type="PANTHER" id="PTHR11604:SF0">
    <property type="entry name" value="PROFILIN"/>
    <property type="match status" value="1"/>
</dbReference>